<evidence type="ECO:0000259" key="9">
    <source>
        <dbReference type="SMART" id="SM01222"/>
    </source>
</evidence>
<dbReference type="InParanoid" id="Q2LUX1"/>
<dbReference type="eggNOG" id="COG3643">
    <property type="taxonomic scope" value="Bacteria"/>
</dbReference>
<dbReference type="GO" id="GO:0005737">
    <property type="term" value="C:cytoplasm"/>
    <property type="evidence" value="ECO:0007669"/>
    <property type="project" value="UniProtKB-SubCell"/>
</dbReference>
<dbReference type="Gene3D" id="3.30.70.670">
    <property type="entry name" value="Formiminotransferase, C-terminal subdomain"/>
    <property type="match status" value="1"/>
</dbReference>
<dbReference type="InterPro" id="IPR012886">
    <property type="entry name" value="Formiminotransferase_N"/>
</dbReference>
<evidence type="ECO:0000256" key="7">
    <source>
        <dbReference type="ARBA" id="ARBA00022954"/>
    </source>
</evidence>
<evidence type="ECO:0000256" key="1">
    <source>
        <dbReference type="ARBA" id="ARBA00004496"/>
    </source>
</evidence>
<dbReference type="Proteomes" id="UP000001933">
    <property type="component" value="Chromosome"/>
</dbReference>
<dbReference type="EMBL" id="CP000252">
    <property type="protein sequence ID" value="ABC77880.1"/>
    <property type="molecule type" value="Genomic_DNA"/>
</dbReference>
<dbReference type="PANTHER" id="PTHR12234:SF8">
    <property type="entry name" value="FORMIMINOTRANSFERASE-CYCLODEAMINASE"/>
    <property type="match status" value="1"/>
</dbReference>
<comment type="pathway">
    <text evidence="2">Amino-acid degradation; L-histidine degradation into L-glutamate; L-glutamate from N-formimidoyl-L-glutamate (transferase route): step 1/1.</text>
</comment>
<dbReference type="PANTHER" id="PTHR12234">
    <property type="entry name" value="FORMIMINOTRANSFERASE-CYCLODEAMINASE"/>
    <property type="match status" value="1"/>
</dbReference>
<keyword evidence="4" id="KW-0963">Cytoplasm</keyword>
<dbReference type="KEGG" id="sat:SYN_00461"/>
<dbReference type="GO" id="GO:0019557">
    <property type="term" value="P:L-histidine catabolic process to glutamate and formate"/>
    <property type="evidence" value="ECO:0007669"/>
    <property type="project" value="UniProtKB-UniPathway"/>
</dbReference>
<dbReference type="Pfam" id="PF07837">
    <property type="entry name" value="FTCD_N"/>
    <property type="match status" value="1"/>
</dbReference>
<dbReference type="AlphaFoldDB" id="Q2LUX1"/>
<evidence type="ECO:0000256" key="5">
    <source>
        <dbReference type="ARBA" id="ARBA00022679"/>
    </source>
</evidence>
<evidence type="ECO:0000256" key="2">
    <source>
        <dbReference type="ARBA" id="ARBA00005082"/>
    </source>
</evidence>
<dbReference type="SMART" id="SM01221">
    <property type="entry name" value="FTCD"/>
    <property type="match status" value="1"/>
</dbReference>
<evidence type="ECO:0000256" key="6">
    <source>
        <dbReference type="ARBA" id="ARBA00022808"/>
    </source>
</evidence>
<sequence length="345" mass="37803">MSSFDSGQPRTTFREITGKGFVFIWTLSASELTGRENKMKIIECVPNFSEGRNREVVESIVAVLTAVSGIRLLDYSLDADHHRSVVTFIGSPDTVVAGALAACNRAVEQIDMRKHRGGVHPRIGAVDVVPFIPLDDAEMKDAIAAAHSFGAIFGDQNQIPVYFYGAAALTSERRELPAVRRGGYESLEERLKDPSWKPDAGPAVFNAKSGATAVGARIPLVAFNVVLNCCDLEPAREIARCIRQSSGGLPHVKAIGIPLESRQVVQVSMNLTDYRETSMCRVFDEIKARAECLGVEILESELIGLVPRDALGGRDPEYFKLKDFTSSRILEECLCDPDFPFKKAE</sequence>
<proteinExistence type="predicted"/>
<dbReference type="InterPro" id="IPR051623">
    <property type="entry name" value="FTCD"/>
</dbReference>
<protein>
    <recommendedName>
        <fullName evidence="3">glutamate formimidoyltransferase</fullName>
        <ecNumber evidence="3">2.1.2.5</ecNumber>
    </recommendedName>
</protein>
<accession>Q2LUX1</accession>
<evidence type="ECO:0000313" key="10">
    <source>
        <dbReference type="EMBL" id="ABC77880.1"/>
    </source>
</evidence>
<comment type="subcellular location">
    <subcellularLocation>
        <location evidence="1">Cytoplasm</location>
    </subcellularLocation>
</comment>
<keyword evidence="5 10" id="KW-0808">Transferase</keyword>
<dbReference type="HOGENOM" id="CLU_040037_0_0_7"/>
<dbReference type="Gene3D" id="3.30.990.10">
    <property type="entry name" value="Formiminotransferase, N-terminal subdomain"/>
    <property type="match status" value="1"/>
</dbReference>
<reference evidence="10 11" key="1">
    <citation type="journal article" date="2007" name="Proc. Natl. Acad. Sci. U.S.A.">
        <title>The genome of Syntrophus aciditrophicus: life at the thermodynamic limit of microbial growth.</title>
        <authorList>
            <person name="McInerney M.J."/>
            <person name="Rohlin L."/>
            <person name="Mouttaki H."/>
            <person name="Kim U."/>
            <person name="Krupp R.S."/>
            <person name="Rios-Hernandez L."/>
            <person name="Sieber J."/>
            <person name="Struchtemeyer C.G."/>
            <person name="Bhattacharyya A."/>
            <person name="Campbell J.W."/>
            <person name="Gunsalus R.P."/>
        </authorList>
    </citation>
    <scope>NUCLEOTIDE SEQUENCE [LARGE SCALE GENOMIC DNA]</scope>
    <source>
        <strain evidence="10 11">SB</strain>
    </source>
</reference>
<dbReference type="InterPro" id="IPR004227">
    <property type="entry name" value="Formiminotransferase_cat"/>
</dbReference>
<dbReference type="GO" id="GO:0005542">
    <property type="term" value="F:folic acid binding"/>
    <property type="evidence" value="ECO:0007669"/>
    <property type="project" value="UniProtKB-KW"/>
</dbReference>
<dbReference type="STRING" id="56780.SYN_00461"/>
<name>Q2LUX1_SYNAS</name>
<organism evidence="10 11">
    <name type="scientific">Syntrophus aciditrophicus (strain SB)</name>
    <dbReference type="NCBI Taxonomy" id="56780"/>
    <lineage>
        <taxon>Bacteria</taxon>
        <taxon>Pseudomonadati</taxon>
        <taxon>Thermodesulfobacteriota</taxon>
        <taxon>Syntrophia</taxon>
        <taxon>Syntrophales</taxon>
        <taxon>Syntrophaceae</taxon>
        <taxon>Syntrophus</taxon>
    </lineage>
</organism>
<keyword evidence="11" id="KW-1185">Reference proteome</keyword>
<dbReference type="InterPro" id="IPR037064">
    <property type="entry name" value="Formiminotransferase_N_sf"/>
</dbReference>
<dbReference type="InterPro" id="IPR022384">
    <property type="entry name" value="FormiminoTrfase_cat_dom_sf"/>
</dbReference>
<dbReference type="Pfam" id="PF02971">
    <property type="entry name" value="FTCD"/>
    <property type="match status" value="1"/>
</dbReference>
<dbReference type="InterPro" id="IPR037070">
    <property type="entry name" value="Formiminotransferase_C_sf"/>
</dbReference>
<dbReference type="NCBIfam" id="TIGR02024">
    <property type="entry name" value="FtcD"/>
    <property type="match status" value="1"/>
</dbReference>
<dbReference type="SMART" id="SM01222">
    <property type="entry name" value="FTCD_N"/>
    <property type="match status" value="1"/>
</dbReference>
<dbReference type="EC" id="2.1.2.5" evidence="3"/>
<keyword evidence="6" id="KW-0369">Histidine metabolism</keyword>
<keyword evidence="7" id="KW-0290">Folate-binding</keyword>
<dbReference type="SUPFAM" id="SSF55116">
    <property type="entry name" value="Formiminotransferase domain of formiminotransferase-cyclodeaminase"/>
    <property type="match status" value="2"/>
</dbReference>
<evidence type="ECO:0000256" key="4">
    <source>
        <dbReference type="ARBA" id="ARBA00022490"/>
    </source>
</evidence>
<dbReference type="UniPathway" id="UPA00379">
    <property type="reaction ID" value="UER00555"/>
</dbReference>
<feature type="domain" description="Formiminotransferase N-terminal subdomain" evidence="9">
    <location>
        <begin position="40"/>
        <end position="218"/>
    </location>
</feature>
<evidence type="ECO:0000313" key="11">
    <source>
        <dbReference type="Proteomes" id="UP000001933"/>
    </source>
</evidence>
<gene>
    <name evidence="10" type="ORF">SYN_00461</name>
</gene>
<evidence type="ECO:0000259" key="8">
    <source>
        <dbReference type="SMART" id="SM01221"/>
    </source>
</evidence>
<dbReference type="GO" id="GO:0019556">
    <property type="term" value="P:L-histidine catabolic process to glutamate and formamide"/>
    <property type="evidence" value="ECO:0007669"/>
    <property type="project" value="UniProtKB-UniPathway"/>
</dbReference>
<dbReference type="GO" id="GO:0030409">
    <property type="term" value="F:glutamate formimidoyltransferase activity"/>
    <property type="evidence" value="ECO:0007669"/>
    <property type="project" value="UniProtKB-EC"/>
</dbReference>
<evidence type="ECO:0000256" key="3">
    <source>
        <dbReference type="ARBA" id="ARBA00012252"/>
    </source>
</evidence>
<feature type="domain" description="Formiminotransferase C-terminal subdomain" evidence="8">
    <location>
        <begin position="219"/>
        <end position="333"/>
    </location>
</feature>
<dbReference type="InterPro" id="IPR013802">
    <property type="entry name" value="Formiminotransferase_C"/>
</dbReference>